<keyword evidence="1 4" id="KW-0808">Transferase</keyword>
<feature type="binding site" evidence="4">
    <location>
        <position position="208"/>
    </location>
    <ligand>
        <name>1D-myo-inositol 2-(L-cysteinylamino)-2-deoxy-alpha-D-glucopyranoside</name>
        <dbReference type="ChEBI" id="CHEBI:58887"/>
    </ligand>
</feature>
<dbReference type="InterPro" id="IPR017813">
    <property type="entry name" value="Mycothiol_AcTrfase"/>
</dbReference>
<dbReference type="Proteomes" id="UP001501536">
    <property type="component" value="Unassembled WGS sequence"/>
</dbReference>
<dbReference type="PROSITE" id="PS51186">
    <property type="entry name" value="GNAT"/>
    <property type="match status" value="2"/>
</dbReference>
<evidence type="ECO:0000259" key="5">
    <source>
        <dbReference type="PROSITE" id="PS51186"/>
    </source>
</evidence>
<sequence>MSDADTTATTDWTIRTRTSAPTAEQLEAIEALAAGAAAADGNPPLSEQTLVELRTGSADLFVALAYLAESPAAGAPSPVSLDGADLVGVAVAVLPKPTADGPGVLELVVHPRFRCDGIGGALADVVAAQTDVQLLRAWSHGQHDGAARLAERHGFEPVRELWRMRLSGHTALDQPELPAGVRLRTFVPGHDDQKWLSANAEAFAHHPEQGGLTLTDLKARMAEDWFDPAGFFLAVDDEDNVLGYHWTKVHPAATDETGEHAAIGEVYVVGVLPGAQGGGLGRALTVAGVNYLLGRDVHGVMLYVDADNTAAVKLYERLGFTRWDVDVMFGPRA</sequence>
<protein>
    <recommendedName>
        <fullName evidence="4">Mycothiol acetyltransferase</fullName>
        <shortName evidence="4">MSH acetyltransferase</shortName>
        <ecNumber evidence="4">2.3.1.189</ecNumber>
    </recommendedName>
    <alternativeName>
        <fullName evidence="4">Mycothiol synthase</fullName>
    </alternativeName>
</protein>
<dbReference type="SUPFAM" id="SSF55729">
    <property type="entry name" value="Acyl-CoA N-acyltransferases (Nat)"/>
    <property type="match status" value="1"/>
</dbReference>
<comment type="function">
    <text evidence="4">Catalyzes the transfer of acetyl from acetyl-CoA to desacetylmycothiol (Cys-GlcN-Ins) to form mycothiol.</text>
</comment>
<keyword evidence="2 4" id="KW-0677">Repeat</keyword>
<comment type="catalytic activity">
    <reaction evidence="4">
        <text>1D-myo-inositol 2-(L-cysteinylamino)-2-deoxy-alpha-D-glucopyranoside + acetyl-CoA = mycothiol + CoA + H(+)</text>
        <dbReference type="Rhea" id="RHEA:26172"/>
        <dbReference type="ChEBI" id="CHEBI:15378"/>
        <dbReference type="ChEBI" id="CHEBI:16768"/>
        <dbReference type="ChEBI" id="CHEBI:57287"/>
        <dbReference type="ChEBI" id="CHEBI:57288"/>
        <dbReference type="ChEBI" id="CHEBI:58887"/>
        <dbReference type="EC" id="2.3.1.189"/>
    </reaction>
</comment>
<keyword evidence="7" id="KW-1185">Reference proteome</keyword>
<evidence type="ECO:0000313" key="6">
    <source>
        <dbReference type="EMBL" id="GAA3698686.1"/>
    </source>
</evidence>
<feature type="binding site" evidence="4">
    <location>
        <position position="265"/>
    </location>
    <ligand>
        <name>1D-myo-inositol 2-(L-cysteinylamino)-2-deoxy-alpha-D-glucopyranoside</name>
        <dbReference type="ChEBI" id="CHEBI:58887"/>
    </ligand>
</feature>
<dbReference type="PIRSF" id="PIRSF021524">
    <property type="entry name" value="MSH_acetyltransferase"/>
    <property type="match status" value="1"/>
</dbReference>
<gene>
    <name evidence="4 6" type="primary">mshD</name>
    <name evidence="6" type="ORF">GCM10022377_09610</name>
</gene>
<dbReference type="InterPro" id="IPR000182">
    <property type="entry name" value="GNAT_dom"/>
</dbReference>
<dbReference type="InterPro" id="IPR016181">
    <property type="entry name" value="Acyl_CoA_acyltransferase"/>
</dbReference>
<dbReference type="Gene3D" id="3.40.630.30">
    <property type="match status" value="1"/>
</dbReference>
<comment type="caution">
    <text evidence="6">The sequence shown here is derived from an EMBL/GenBank/DDBJ whole genome shotgun (WGS) entry which is preliminary data.</text>
</comment>
<feature type="binding site" evidence="4">
    <location>
        <position position="47"/>
    </location>
    <ligand>
        <name>1D-myo-inositol 2-(L-cysteinylamino)-2-deoxy-alpha-D-glucopyranoside</name>
        <dbReference type="ChEBI" id="CHEBI:58887"/>
    </ligand>
</feature>
<accession>A0ABP7D4M6</accession>
<comment type="similarity">
    <text evidence="4">Belongs to the acetyltransferase family. MshD subfamily.</text>
</comment>
<comment type="subunit">
    <text evidence="4">Monomer.</text>
</comment>
<keyword evidence="3 4" id="KW-0012">Acyltransferase</keyword>
<evidence type="ECO:0000256" key="1">
    <source>
        <dbReference type="ARBA" id="ARBA00022679"/>
    </source>
</evidence>
<feature type="binding site" evidence="4">
    <location>
        <position position="303"/>
    </location>
    <ligand>
        <name>1D-myo-inositol 2-(L-cysteinylamino)-2-deoxy-alpha-D-glucopyranoside</name>
        <dbReference type="ChEBI" id="CHEBI:58887"/>
    </ligand>
</feature>
<name>A0ABP7D4M6_9MICC</name>
<dbReference type="CDD" id="cd04301">
    <property type="entry name" value="NAT_SF"/>
    <property type="match status" value="1"/>
</dbReference>
<dbReference type="EC" id="2.3.1.189" evidence="4"/>
<feature type="binding site" evidence="4">
    <location>
        <begin position="276"/>
        <end position="282"/>
    </location>
    <ligand>
        <name>acetyl-CoA</name>
        <dbReference type="ChEBI" id="CHEBI:57288"/>
        <label>2</label>
    </ligand>
</feature>
<dbReference type="RefSeq" id="WP_344880694.1">
    <property type="nucleotide sequence ID" value="NZ_BAABCJ010000001.1"/>
</dbReference>
<evidence type="ECO:0000256" key="3">
    <source>
        <dbReference type="ARBA" id="ARBA00023315"/>
    </source>
</evidence>
<dbReference type="HAMAP" id="MF_01698">
    <property type="entry name" value="MshD"/>
    <property type="match status" value="1"/>
</dbReference>
<reference evidence="7" key="1">
    <citation type="journal article" date="2019" name="Int. J. Syst. Evol. Microbiol.">
        <title>The Global Catalogue of Microorganisms (GCM) 10K type strain sequencing project: providing services to taxonomists for standard genome sequencing and annotation.</title>
        <authorList>
            <consortium name="The Broad Institute Genomics Platform"/>
            <consortium name="The Broad Institute Genome Sequencing Center for Infectious Disease"/>
            <person name="Wu L."/>
            <person name="Ma J."/>
        </authorList>
    </citation>
    <scope>NUCLEOTIDE SEQUENCE [LARGE SCALE GENOMIC DNA]</scope>
    <source>
        <strain evidence="7">JCM 16961</strain>
    </source>
</reference>
<dbReference type="Pfam" id="PF00583">
    <property type="entry name" value="Acetyltransf_1"/>
    <property type="match status" value="1"/>
</dbReference>
<feature type="binding site" evidence="4">
    <location>
        <begin position="308"/>
        <end position="313"/>
    </location>
    <ligand>
        <name>acetyl-CoA</name>
        <dbReference type="ChEBI" id="CHEBI:57288"/>
        <label>2</label>
    </ligand>
</feature>
<feature type="binding site" evidence="4">
    <location>
        <begin position="107"/>
        <end position="109"/>
    </location>
    <ligand>
        <name>acetyl-CoA</name>
        <dbReference type="ChEBI" id="CHEBI:57288"/>
        <label>1</label>
    </ligand>
</feature>
<feature type="domain" description="N-acetyltransferase" evidence="5">
    <location>
        <begin position="14"/>
        <end position="178"/>
    </location>
</feature>
<dbReference type="InterPro" id="IPR050276">
    <property type="entry name" value="MshD_Acetyltransferase"/>
</dbReference>
<dbReference type="EMBL" id="BAABCJ010000001">
    <property type="protein sequence ID" value="GAA3698686.1"/>
    <property type="molecule type" value="Genomic_DNA"/>
</dbReference>
<comment type="caution">
    <text evidence="4">Lacks conserved residue(s) required for the propagation of feature annotation.</text>
</comment>
<dbReference type="NCBIfam" id="TIGR03448">
    <property type="entry name" value="mycothiol_MshD"/>
    <property type="match status" value="1"/>
</dbReference>
<evidence type="ECO:0000256" key="2">
    <source>
        <dbReference type="ARBA" id="ARBA00022737"/>
    </source>
</evidence>
<evidence type="ECO:0000313" key="7">
    <source>
        <dbReference type="Proteomes" id="UP001501536"/>
    </source>
</evidence>
<evidence type="ECO:0000256" key="4">
    <source>
        <dbReference type="HAMAP-Rule" id="MF_01698"/>
    </source>
</evidence>
<feature type="binding site" evidence="4">
    <location>
        <position position="248"/>
    </location>
    <ligand>
        <name>1D-myo-inositol 2-(L-cysteinylamino)-2-deoxy-alpha-D-glucopyranoside</name>
        <dbReference type="ChEBI" id="CHEBI:58887"/>
    </ligand>
</feature>
<dbReference type="PANTHER" id="PTHR43617">
    <property type="entry name" value="L-AMINO ACID N-ACETYLTRANSFERASE"/>
    <property type="match status" value="1"/>
</dbReference>
<organism evidence="6 7">
    <name type="scientific">Zhihengliuella alba</name>
    <dbReference type="NCBI Taxonomy" id="547018"/>
    <lineage>
        <taxon>Bacteria</taxon>
        <taxon>Bacillati</taxon>
        <taxon>Actinomycetota</taxon>
        <taxon>Actinomycetes</taxon>
        <taxon>Micrococcales</taxon>
        <taxon>Micrococcaceae</taxon>
        <taxon>Zhihengliuella</taxon>
    </lineage>
</organism>
<feature type="domain" description="N-acetyltransferase" evidence="5">
    <location>
        <begin position="181"/>
        <end position="333"/>
    </location>
</feature>
<feature type="binding site" evidence="4">
    <location>
        <begin position="269"/>
        <end position="271"/>
    </location>
    <ligand>
        <name>acetyl-CoA</name>
        <dbReference type="ChEBI" id="CHEBI:57288"/>
        <label>2</label>
    </ligand>
</feature>
<proteinExistence type="inferred from homology"/>
<dbReference type="PANTHER" id="PTHR43617:SF31">
    <property type="entry name" value="MYCOTHIOL ACETYLTRANSFERASE"/>
    <property type="match status" value="1"/>
</dbReference>